<protein>
    <recommendedName>
        <fullName evidence="3">Acyltransferase 3 domain-containing protein</fullName>
    </recommendedName>
</protein>
<feature type="transmembrane region" description="Helical" evidence="2">
    <location>
        <begin position="533"/>
        <end position="551"/>
    </location>
</feature>
<accession>A0A2R7YS11</accession>
<keyword evidence="2" id="KW-0472">Membrane</keyword>
<dbReference type="OrthoDB" id="5242306at2"/>
<dbReference type="GO" id="GO:0016747">
    <property type="term" value="F:acyltransferase activity, transferring groups other than amino-acyl groups"/>
    <property type="evidence" value="ECO:0007669"/>
    <property type="project" value="InterPro"/>
</dbReference>
<feature type="compositionally biased region" description="Basic and acidic residues" evidence="1">
    <location>
        <begin position="85"/>
        <end position="135"/>
    </location>
</feature>
<dbReference type="Proteomes" id="UP000244867">
    <property type="component" value="Unassembled WGS sequence"/>
</dbReference>
<dbReference type="Pfam" id="PF01757">
    <property type="entry name" value="Acyl_transf_3"/>
    <property type="match status" value="1"/>
</dbReference>
<evidence type="ECO:0000313" key="4">
    <source>
        <dbReference type="EMBL" id="PUA79207.1"/>
    </source>
</evidence>
<proteinExistence type="predicted"/>
<feature type="region of interest" description="Disordered" evidence="1">
    <location>
        <begin position="36"/>
        <end position="327"/>
    </location>
</feature>
<keyword evidence="5" id="KW-1185">Reference proteome</keyword>
<feature type="compositionally biased region" description="Basic and acidic residues" evidence="1">
    <location>
        <begin position="209"/>
        <end position="229"/>
    </location>
</feature>
<evidence type="ECO:0000256" key="1">
    <source>
        <dbReference type="SAM" id="MobiDB-lite"/>
    </source>
</evidence>
<reference evidence="4 5" key="1">
    <citation type="submission" date="2018-03" db="EMBL/GenBank/DDBJ databases">
        <authorList>
            <person name="Keele B.F."/>
        </authorList>
    </citation>
    <scope>NUCLEOTIDE SEQUENCE [LARGE SCALE GENOMIC DNA]</scope>
    <source>
        <strain evidence="4 5">IB-3</strain>
    </source>
</reference>
<dbReference type="EMBL" id="PYXZ01000012">
    <property type="protein sequence ID" value="PUA79207.1"/>
    <property type="molecule type" value="Genomic_DNA"/>
</dbReference>
<keyword evidence="2" id="KW-0812">Transmembrane</keyword>
<keyword evidence="2" id="KW-1133">Transmembrane helix</keyword>
<gene>
    <name evidence="4" type="ORF">C7S10_20345</name>
</gene>
<feature type="compositionally biased region" description="Basic residues" evidence="1">
    <location>
        <begin position="198"/>
        <end position="207"/>
    </location>
</feature>
<feature type="transmembrane region" description="Helical" evidence="2">
    <location>
        <begin position="414"/>
        <end position="431"/>
    </location>
</feature>
<evidence type="ECO:0000259" key="3">
    <source>
        <dbReference type="Pfam" id="PF01757"/>
    </source>
</evidence>
<feature type="transmembrane region" description="Helical" evidence="2">
    <location>
        <begin position="645"/>
        <end position="664"/>
    </location>
</feature>
<feature type="transmembrane region" description="Helical" evidence="2">
    <location>
        <begin position="676"/>
        <end position="696"/>
    </location>
</feature>
<dbReference type="AlphaFoldDB" id="A0A2R7YS11"/>
<dbReference type="GO" id="GO:0009103">
    <property type="term" value="P:lipopolysaccharide biosynthetic process"/>
    <property type="evidence" value="ECO:0007669"/>
    <property type="project" value="TreeGrafter"/>
</dbReference>
<feature type="domain" description="Acyltransferase 3" evidence="3">
    <location>
        <begin position="337"/>
        <end position="689"/>
    </location>
</feature>
<sequence length="723" mass="79415">MGGHGHLDRGRAGGVQAPAAWRGALARVGCPGRLPGRDLPAAGPRACGHRRVGLGARAALPRRRHPGRRPHPRAAAPRRTHPARQPRDALPRPCPEPRRPRPRADDRDAARGRRRQHGEVRRPVARGLRREDLHAQRRRQCPAPRHPGGRGVRARGRRQPAPVPRQRNRPGVPPVPQRAGAVRGQRPVDDRRGGPGAPRRRRARPRLAPRSESRLRLPGRRRADHDRAADVGPGWRRGRLVVGGDRLHRRQRHRPRAAGRGRGPRRAGTQWPAPLPRAGHGTRPVRDAPRRGVRRSLVRRADPSGEGPGVATDAAVSGRSADPAERPRTHTPVFAVLDPLRAVGALAVVTTHATFWSGDYLRHGVFGSVLARLDVGVAIFFVLSGFLLSHHFLARAFHGAPRETTGRYFWKRFLRIYPAYLIGVVLAMMYVEDNAGAGIKSWFTVLLMGDIYVNDTYRSGQTQMWSLATEVAFYVLLPLLIALVTGFGRHRPTSTRVLGLVAAMVAFNVLWTLDLLDRINDASSFGLPGNWLPSYLMWFAAGIALAWAHILREAGRTSGWIEGLAALGRSPGVCWAMAAGLLVVAATPLGGPTMLAAPTVGQALTKQVLYALIGALLVVTGVFNDRNSTYTRIMSRPLLRHLGHISYGVFCLHLVVLHFVMWITPYELFIGTNGPQILGLTLLITLPLAELLYRLVELPAMRLRNVGRRAEPTARPSASSTRS</sequence>
<feature type="compositionally biased region" description="Basic residues" evidence="1">
    <location>
        <begin position="247"/>
        <end position="265"/>
    </location>
</feature>
<dbReference type="PANTHER" id="PTHR23028">
    <property type="entry name" value="ACETYLTRANSFERASE"/>
    <property type="match status" value="1"/>
</dbReference>
<feature type="compositionally biased region" description="Basic residues" evidence="1">
    <location>
        <begin position="60"/>
        <end position="84"/>
    </location>
</feature>
<dbReference type="InterPro" id="IPR002656">
    <property type="entry name" value="Acyl_transf_3_dom"/>
</dbReference>
<organism evidence="4 5">
    <name type="scientific">Nocardioides currus</name>
    <dbReference type="NCBI Taxonomy" id="2133958"/>
    <lineage>
        <taxon>Bacteria</taxon>
        <taxon>Bacillati</taxon>
        <taxon>Actinomycetota</taxon>
        <taxon>Actinomycetes</taxon>
        <taxon>Propionibacteriales</taxon>
        <taxon>Nocardioidaceae</taxon>
        <taxon>Nocardioides</taxon>
    </lineage>
</organism>
<dbReference type="GO" id="GO:0016020">
    <property type="term" value="C:membrane"/>
    <property type="evidence" value="ECO:0007669"/>
    <property type="project" value="TreeGrafter"/>
</dbReference>
<evidence type="ECO:0000256" key="2">
    <source>
        <dbReference type="SAM" id="Phobius"/>
    </source>
</evidence>
<name>A0A2R7YS11_9ACTN</name>
<dbReference type="PANTHER" id="PTHR23028:SF53">
    <property type="entry name" value="ACYL_TRANSF_3 DOMAIN-CONTAINING PROTEIN"/>
    <property type="match status" value="1"/>
</dbReference>
<feature type="compositionally biased region" description="Low complexity" evidence="1">
    <location>
        <begin position="230"/>
        <end position="244"/>
    </location>
</feature>
<feature type="transmembrane region" description="Helical" evidence="2">
    <location>
        <begin position="497"/>
        <end position="513"/>
    </location>
</feature>
<feature type="transmembrane region" description="Helical" evidence="2">
    <location>
        <begin position="572"/>
        <end position="595"/>
    </location>
</feature>
<feature type="transmembrane region" description="Helical" evidence="2">
    <location>
        <begin position="375"/>
        <end position="393"/>
    </location>
</feature>
<feature type="transmembrane region" description="Helical" evidence="2">
    <location>
        <begin position="464"/>
        <end position="485"/>
    </location>
</feature>
<feature type="transmembrane region" description="Helical" evidence="2">
    <location>
        <begin position="607"/>
        <end position="624"/>
    </location>
</feature>
<comment type="caution">
    <text evidence="4">The sequence shown here is derived from an EMBL/GenBank/DDBJ whole genome shotgun (WGS) entry which is preliminary data.</text>
</comment>
<dbReference type="InterPro" id="IPR050879">
    <property type="entry name" value="Acyltransferase_3"/>
</dbReference>
<evidence type="ECO:0000313" key="5">
    <source>
        <dbReference type="Proteomes" id="UP000244867"/>
    </source>
</evidence>